<dbReference type="InterPro" id="IPR014743">
    <property type="entry name" value="Cl-channel_core"/>
</dbReference>
<dbReference type="Pfam" id="PF00654">
    <property type="entry name" value="Voltage_CLC"/>
    <property type="match status" value="1"/>
</dbReference>
<evidence type="ECO:0000256" key="6">
    <source>
        <dbReference type="ARBA" id="ARBA00023136"/>
    </source>
</evidence>
<keyword evidence="3 11" id="KW-0812">Transmembrane</keyword>
<feature type="transmembrane region" description="Helical" evidence="11">
    <location>
        <begin position="292"/>
        <end position="311"/>
    </location>
</feature>
<dbReference type="RefSeq" id="WP_146406022.1">
    <property type="nucleotide sequence ID" value="NZ_SJPU01000001.1"/>
</dbReference>
<evidence type="ECO:0000256" key="1">
    <source>
        <dbReference type="ARBA" id="ARBA00004141"/>
    </source>
</evidence>
<dbReference type="SUPFAM" id="SSF81340">
    <property type="entry name" value="Clc chloride channel"/>
    <property type="match status" value="1"/>
</dbReference>
<evidence type="ECO:0000256" key="7">
    <source>
        <dbReference type="ARBA" id="ARBA00023173"/>
    </source>
</evidence>
<evidence type="ECO:0000256" key="11">
    <source>
        <dbReference type="SAM" id="Phobius"/>
    </source>
</evidence>
<evidence type="ECO:0000256" key="8">
    <source>
        <dbReference type="ARBA" id="ARBA00023214"/>
    </source>
</evidence>
<dbReference type="FunFam" id="1.10.3080.10:FF:000018">
    <property type="entry name" value="Chloride transporter, ClC family"/>
    <property type="match status" value="1"/>
</dbReference>
<feature type="domain" description="CBS" evidence="12">
    <location>
        <begin position="484"/>
        <end position="542"/>
    </location>
</feature>
<organism evidence="13 14">
    <name type="scientific">Allorhodopirellula heiligendammensis</name>
    <dbReference type="NCBI Taxonomy" id="2714739"/>
    <lineage>
        <taxon>Bacteria</taxon>
        <taxon>Pseudomonadati</taxon>
        <taxon>Planctomycetota</taxon>
        <taxon>Planctomycetia</taxon>
        <taxon>Pirellulales</taxon>
        <taxon>Pirellulaceae</taxon>
        <taxon>Allorhodopirellula</taxon>
    </lineage>
</organism>
<keyword evidence="5" id="KW-0406">Ion transport</keyword>
<keyword evidence="14" id="KW-1185">Reference proteome</keyword>
<dbReference type="SMART" id="SM00116">
    <property type="entry name" value="CBS"/>
    <property type="match status" value="2"/>
</dbReference>
<feature type="transmembrane region" description="Helical" evidence="11">
    <location>
        <begin position="20"/>
        <end position="40"/>
    </location>
</feature>
<dbReference type="GO" id="GO:0034707">
    <property type="term" value="C:chloride channel complex"/>
    <property type="evidence" value="ECO:0007669"/>
    <property type="project" value="UniProtKB-KW"/>
</dbReference>
<feature type="transmembrane region" description="Helical" evidence="11">
    <location>
        <begin position="172"/>
        <end position="196"/>
    </location>
</feature>
<dbReference type="InterPro" id="IPR046342">
    <property type="entry name" value="CBS_dom_sf"/>
</dbReference>
<dbReference type="Proteomes" id="UP000319908">
    <property type="component" value="Unassembled WGS sequence"/>
</dbReference>
<proteinExistence type="predicted"/>
<feature type="domain" description="CBS" evidence="12">
    <location>
        <begin position="549"/>
        <end position="608"/>
    </location>
</feature>
<dbReference type="PROSITE" id="PS51371">
    <property type="entry name" value="CBS"/>
    <property type="match status" value="2"/>
</dbReference>
<name>A0A5C6C555_9BACT</name>
<dbReference type="GO" id="GO:0005254">
    <property type="term" value="F:chloride channel activity"/>
    <property type="evidence" value="ECO:0007669"/>
    <property type="project" value="UniProtKB-KW"/>
</dbReference>
<keyword evidence="2" id="KW-0813">Transport</keyword>
<feature type="transmembrane region" description="Helical" evidence="11">
    <location>
        <begin position="331"/>
        <end position="351"/>
    </location>
</feature>
<evidence type="ECO:0000259" key="12">
    <source>
        <dbReference type="PROSITE" id="PS51371"/>
    </source>
</evidence>
<dbReference type="Gene3D" id="3.10.580.10">
    <property type="entry name" value="CBS-domain"/>
    <property type="match status" value="1"/>
</dbReference>
<feature type="transmembrane region" description="Helical" evidence="11">
    <location>
        <begin position="363"/>
        <end position="385"/>
    </location>
</feature>
<gene>
    <name evidence="13" type="primary">clcA</name>
    <name evidence="13" type="ORF">Poly21_12980</name>
</gene>
<reference evidence="13 14" key="1">
    <citation type="journal article" date="2020" name="Antonie Van Leeuwenhoek">
        <title>Rhodopirellula heiligendammensis sp. nov., Rhodopirellula pilleata sp. nov., and Rhodopirellula solitaria sp. nov. isolated from natural or artificial marine surfaces in Northern Germany and California, USA, and emended description of the genus Rhodopirellula.</title>
        <authorList>
            <person name="Kallscheuer N."/>
            <person name="Wiegand S."/>
            <person name="Jogler M."/>
            <person name="Boedeker C."/>
            <person name="Peeters S.H."/>
            <person name="Rast P."/>
            <person name="Heuer A."/>
            <person name="Jetten M.S.M."/>
            <person name="Rohde M."/>
            <person name="Jogler C."/>
        </authorList>
    </citation>
    <scope>NUCLEOTIDE SEQUENCE [LARGE SCALE GENOMIC DNA]</scope>
    <source>
        <strain evidence="13 14">Poly21</strain>
    </source>
</reference>
<dbReference type="EMBL" id="SJPU01000001">
    <property type="protein sequence ID" value="TWU19127.1"/>
    <property type="molecule type" value="Genomic_DNA"/>
</dbReference>
<dbReference type="PANTHER" id="PTHR43427:SF6">
    <property type="entry name" value="CHLORIDE CHANNEL PROTEIN CLC-E"/>
    <property type="match status" value="1"/>
</dbReference>
<evidence type="ECO:0000256" key="4">
    <source>
        <dbReference type="ARBA" id="ARBA00022989"/>
    </source>
</evidence>
<comment type="caution">
    <text evidence="13">The sequence shown here is derived from an EMBL/GenBank/DDBJ whole genome shotgun (WGS) entry which is preliminary data.</text>
</comment>
<evidence type="ECO:0000313" key="13">
    <source>
        <dbReference type="EMBL" id="TWU19127.1"/>
    </source>
</evidence>
<keyword evidence="7" id="KW-0869">Chloride channel</keyword>
<evidence type="ECO:0000256" key="9">
    <source>
        <dbReference type="ARBA" id="ARBA00023303"/>
    </source>
</evidence>
<evidence type="ECO:0000256" key="5">
    <source>
        <dbReference type="ARBA" id="ARBA00023065"/>
    </source>
</evidence>
<dbReference type="Pfam" id="PF00571">
    <property type="entry name" value="CBS"/>
    <property type="match status" value="2"/>
</dbReference>
<evidence type="ECO:0000256" key="10">
    <source>
        <dbReference type="PROSITE-ProRule" id="PRU00703"/>
    </source>
</evidence>
<keyword evidence="8" id="KW-0868">Chloride</keyword>
<comment type="subcellular location">
    <subcellularLocation>
        <location evidence="1">Membrane</location>
        <topology evidence="1">Multi-pass membrane protein</topology>
    </subcellularLocation>
</comment>
<keyword evidence="4 11" id="KW-1133">Transmembrane helix</keyword>
<feature type="transmembrane region" description="Helical" evidence="11">
    <location>
        <begin position="74"/>
        <end position="95"/>
    </location>
</feature>
<dbReference type="OrthoDB" id="9812438at2"/>
<evidence type="ECO:0000256" key="3">
    <source>
        <dbReference type="ARBA" id="ARBA00022692"/>
    </source>
</evidence>
<dbReference type="InterPro" id="IPR050368">
    <property type="entry name" value="ClC-type_chloride_channel"/>
</dbReference>
<dbReference type="Gene3D" id="1.10.3080.10">
    <property type="entry name" value="Clc chloride channel"/>
    <property type="match status" value="1"/>
</dbReference>
<dbReference type="InterPro" id="IPR000644">
    <property type="entry name" value="CBS_dom"/>
</dbReference>
<keyword evidence="10" id="KW-0129">CBS domain</keyword>
<protein>
    <submittedName>
        <fullName evidence="13">H(+)/Cl(-) exchange transporter ClcA</fullName>
    </submittedName>
</protein>
<evidence type="ECO:0000256" key="2">
    <source>
        <dbReference type="ARBA" id="ARBA00022448"/>
    </source>
</evidence>
<keyword evidence="6 11" id="KW-0472">Membrane</keyword>
<feature type="transmembrane region" description="Helical" evidence="11">
    <location>
        <begin position="428"/>
        <end position="448"/>
    </location>
</feature>
<dbReference type="CDD" id="cd04613">
    <property type="entry name" value="CBS_pair_voltage-gated_CLC_bac"/>
    <property type="match status" value="1"/>
</dbReference>
<feature type="transmembrane region" description="Helical" evidence="11">
    <location>
        <begin position="397"/>
        <end position="421"/>
    </location>
</feature>
<keyword evidence="9" id="KW-0407">Ion channel</keyword>
<dbReference type="PANTHER" id="PTHR43427">
    <property type="entry name" value="CHLORIDE CHANNEL PROTEIN CLC-E"/>
    <property type="match status" value="1"/>
</dbReference>
<accession>A0A5C6C555</accession>
<dbReference type="PRINTS" id="PR00762">
    <property type="entry name" value="CLCHANNEL"/>
</dbReference>
<sequence>MDRVRQLFKHNELHSLGKWILLASLVGIVAGLGAIVFDVLGQTVTRYTLTQFAGFTPLEAAGEHARYAHVTQSLSPWILVAIMTLGGLVSGMIVFKFAPEAEGHGTDAAIDAFHNKGGRVRAIVPIVKTIASAITLGTGGSGGREGPIAQIGSGFGAWLGTKLKLSGRERRIMLAAGMGAGIGAIFRAPLAGAVFAGEILYSDADLEADVIVPAAAASIIAYSVYVQSLPADVRFVPIFGAELQHKFVSPLELLAYLVLAVVLVIVGALYVRTFYGTQKLFHQLPVIPHVRPAIGAAIAGLIGIALLQIFLDQPAILGVLGTGYGTLQIALTAAGSLGIPLLIVVALMKIVTTSLTIGSGGSAGVFGPSMVIGGCTGAAVGLTMQQFFPNLVSEPETFAVVGMAGFFSGIARAPISTIIMVRALTGDFGLLVPTMLVTTSTFVMSHRFRLYQKQVPTRMDSMAHRGDFIIDVLEGLQVKDIFNPDRKVTRIPEGMTVEDIVHHLAYSSQNYFPVVNSDDKMVGIFCDDDVRGYLYDESLWKLAVARDIMIDKFLSVAPDDDLNTALLRFTSHDLDELPVLDPEQPGVLMGMLRRRETIAAYNQRVMELKRDSKEDDEVVS</sequence>
<evidence type="ECO:0000313" key="14">
    <source>
        <dbReference type="Proteomes" id="UP000319908"/>
    </source>
</evidence>
<dbReference type="CDD" id="cd00400">
    <property type="entry name" value="Voltage_gated_ClC"/>
    <property type="match status" value="1"/>
</dbReference>
<dbReference type="AlphaFoldDB" id="A0A5C6C555"/>
<dbReference type="InterPro" id="IPR001807">
    <property type="entry name" value="ClC"/>
</dbReference>
<dbReference type="SUPFAM" id="SSF54631">
    <property type="entry name" value="CBS-domain pair"/>
    <property type="match status" value="1"/>
</dbReference>
<feature type="transmembrane region" description="Helical" evidence="11">
    <location>
        <begin position="253"/>
        <end position="271"/>
    </location>
</feature>